<dbReference type="Pfam" id="PF12394">
    <property type="entry name" value="DUF3657"/>
    <property type="match status" value="1"/>
</dbReference>
<dbReference type="AlphaFoldDB" id="A0AAE0G044"/>
<proteinExistence type="predicted"/>
<gene>
    <name evidence="2" type="ORF">CYMTET_22584</name>
</gene>
<evidence type="ECO:0000313" key="2">
    <source>
        <dbReference type="EMBL" id="KAK3268943.1"/>
    </source>
</evidence>
<comment type="caution">
    <text evidence="2">The sequence shown here is derived from an EMBL/GenBank/DDBJ whole genome shotgun (WGS) entry which is preliminary data.</text>
</comment>
<keyword evidence="3" id="KW-1185">Reference proteome</keyword>
<evidence type="ECO:0000256" key="1">
    <source>
        <dbReference type="SAM" id="MobiDB-lite"/>
    </source>
</evidence>
<dbReference type="InterPro" id="IPR022122">
    <property type="entry name" value="DUF3657"/>
</dbReference>
<feature type="compositionally biased region" description="Polar residues" evidence="1">
    <location>
        <begin position="244"/>
        <end position="255"/>
    </location>
</feature>
<feature type="region of interest" description="Disordered" evidence="1">
    <location>
        <begin position="197"/>
        <end position="256"/>
    </location>
</feature>
<name>A0AAE0G044_9CHLO</name>
<dbReference type="EMBL" id="LGRX02011462">
    <property type="protein sequence ID" value="KAK3268943.1"/>
    <property type="molecule type" value="Genomic_DNA"/>
</dbReference>
<organism evidence="2 3">
    <name type="scientific">Cymbomonas tetramitiformis</name>
    <dbReference type="NCBI Taxonomy" id="36881"/>
    <lineage>
        <taxon>Eukaryota</taxon>
        <taxon>Viridiplantae</taxon>
        <taxon>Chlorophyta</taxon>
        <taxon>Pyramimonadophyceae</taxon>
        <taxon>Pyramimonadales</taxon>
        <taxon>Pyramimonadaceae</taxon>
        <taxon>Cymbomonas</taxon>
    </lineage>
</organism>
<accession>A0AAE0G044</accession>
<sequence length="313" mass="34438">MADTAEVLADIEVVIYLHDFQNVGLFHQGYYAILARVFAEDDLQGAVPSSATCYLDEGAAQEEGIMTSKLSEEDSSYRTRVFKIRYAREVVELQSLISFKVSQSAAQAFHVRSLMIEFELLYAVNSPDESDKEKAKKAELTSVSKQQFRLQLAACGLHEYCNITFDEWHLSRTNATVHTFLSGFQTNLSDNLERFRKNPKKVRSSEDRHPHTTPVKRVSKSSGAMPIGNTSASPEPEPLPAQGGTETSPSRTATDPLSADALRSSISTTPMFNGSKFQAALGKEVKDIFALGSTFGRLLSSEAELQSSVSPLP</sequence>
<evidence type="ECO:0000313" key="3">
    <source>
        <dbReference type="Proteomes" id="UP001190700"/>
    </source>
</evidence>
<dbReference type="Proteomes" id="UP001190700">
    <property type="component" value="Unassembled WGS sequence"/>
</dbReference>
<protein>
    <submittedName>
        <fullName evidence="2">Uncharacterized protein</fullName>
    </submittedName>
</protein>
<reference evidence="2 3" key="1">
    <citation type="journal article" date="2015" name="Genome Biol. Evol.">
        <title>Comparative Genomics of a Bacterivorous Green Alga Reveals Evolutionary Causalities and Consequences of Phago-Mixotrophic Mode of Nutrition.</title>
        <authorList>
            <person name="Burns J.A."/>
            <person name="Paasch A."/>
            <person name="Narechania A."/>
            <person name="Kim E."/>
        </authorList>
    </citation>
    <scope>NUCLEOTIDE SEQUENCE [LARGE SCALE GENOMIC DNA]</scope>
    <source>
        <strain evidence="2 3">PLY_AMNH</strain>
    </source>
</reference>